<feature type="compositionally biased region" description="Low complexity" evidence="1">
    <location>
        <begin position="21"/>
        <end position="37"/>
    </location>
</feature>
<feature type="compositionally biased region" description="Low complexity" evidence="1">
    <location>
        <begin position="1371"/>
        <end position="1382"/>
    </location>
</feature>
<feature type="compositionally biased region" description="Acidic residues" evidence="1">
    <location>
        <begin position="1556"/>
        <end position="1565"/>
    </location>
</feature>
<feature type="transmembrane region" description="Helical" evidence="2">
    <location>
        <begin position="291"/>
        <end position="312"/>
    </location>
</feature>
<feature type="transmembrane region" description="Helical" evidence="2">
    <location>
        <begin position="266"/>
        <end position="284"/>
    </location>
</feature>
<feature type="transmembrane region" description="Helical" evidence="2">
    <location>
        <begin position="1248"/>
        <end position="1272"/>
    </location>
</feature>
<feature type="region of interest" description="Disordered" evidence="1">
    <location>
        <begin position="1667"/>
        <end position="1693"/>
    </location>
</feature>
<feature type="transmembrane region" description="Helical" evidence="2">
    <location>
        <begin position="150"/>
        <end position="176"/>
    </location>
</feature>
<feature type="compositionally biased region" description="Polar residues" evidence="1">
    <location>
        <begin position="1767"/>
        <end position="1781"/>
    </location>
</feature>
<evidence type="ECO:0000313" key="3">
    <source>
        <dbReference type="EMBL" id="GKT26628.1"/>
    </source>
</evidence>
<dbReference type="EMBL" id="BQXS01012667">
    <property type="protein sequence ID" value="GKT26628.1"/>
    <property type="molecule type" value="Genomic_DNA"/>
</dbReference>
<keyword evidence="2" id="KW-0812">Transmembrane</keyword>
<feature type="compositionally biased region" description="Low complexity" evidence="1">
    <location>
        <begin position="458"/>
        <end position="470"/>
    </location>
</feature>
<feature type="transmembrane region" description="Helical" evidence="2">
    <location>
        <begin position="2019"/>
        <end position="2041"/>
    </location>
</feature>
<accession>A0ABQ5K2Y1</accession>
<organism evidence="3 4">
    <name type="scientific">Aduncisulcus paluster</name>
    <dbReference type="NCBI Taxonomy" id="2918883"/>
    <lineage>
        <taxon>Eukaryota</taxon>
        <taxon>Metamonada</taxon>
        <taxon>Carpediemonas-like organisms</taxon>
        <taxon>Aduncisulcus</taxon>
    </lineage>
</organism>
<feature type="compositionally biased region" description="Acidic residues" evidence="1">
    <location>
        <begin position="1783"/>
        <end position="1797"/>
    </location>
</feature>
<feature type="transmembrane region" description="Helical" evidence="2">
    <location>
        <begin position="115"/>
        <end position="138"/>
    </location>
</feature>
<feature type="compositionally biased region" description="Acidic residues" evidence="1">
    <location>
        <begin position="422"/>
        <end position="442"/>
    </location>
</feature>
<feature type="region of interest" description="Disordered" evidence="1">
    <location>
        <begin position="1538"/>
        <end position="1569"/>
    </location>
</feature>
<feature type="compositionally biased region" description="Basic and acidic residues" evidence="1">
    <location>
        <begin position="394"/>
        <end position="407"/>
    </location>
</feature>
<feature type="compositionally biased region" description="Polar residues" evidence="1">
    <location>
        <begin position="1418"/>
        <end position="1467"/>
    </location>
</feature>
<keyword evidence="2" id="KW-1133">Transmembrane helix</keyword>
<feature type="compositionally biased region" description="Low complexity" evidence="1">
    <location>
        <begin position="760"/>
        <end position="778"/>
    </location>
</feature>
<protein>
    <submittedName>
        <fullName evidence="3">Tetratricopeptide repeat protein 14 like protein</fullName>
    </submittedName>
</protein>
<reference evidence="3" key="1">
    <citation type="submission" date="2022-03" db="EMBL/GenBank/DDBJ databases">
        <title>Draft genome sequence of Aduncisulcus paluster, a free-living microaerophilic Fornicata.</title>
        <authorList>
            <person name="Yuyama I."/>
            <person name="Kume K."/>
            <person name="Tamura T."/>
            <person name="Inagaki Y."/>
            <person name="Hashimoto T."/>
        </authorList>
    </citation>
    <scope>NUCLEOTIDE SEQUENCE</scope>
    <source>
        <strain evidence="3">NY0171</strain>
    </source>
</reference>
<feature type="compositionally biased region" description="Polar residues" evidence="1">
    <location>
        <begin position="1540"/>
        <end position="1554"/>
    </location>
</feature>
<feature type="compositionally biased region" description="Basic residues" evidence="1">
    <location>
        <begin position="376"/>
        <end position="393"/>
    </location>
</feature>
<feature type="region of interest" description="Disordered" evidence="1">
    <location>
        <begin position="1"/>
        <end position="38"/>
    </location>
</feature>
<feature type="transmembrane region" description="Helical" evidence="2">
    <location>
        <begin position="1813"/>
        <end position="1846"/>
    </location>
</feature>
<comment type="caution">
    <text evidence="3">The sequence shown here is derived from an EMBL/GenBank/DDBJ whole genome shotgun (WGS) entry which is preliminary data.</text>
</comment>
<feature type="transmembrane region" description="Helical" evidence="2">
    <location>
        <begin position="196"/>
        <end position="221"/>
    </location>
</feature>
<feature type="region of interest" description="Disordered" evidence="1">
    <location>
        <begin position="748"/>
        <end position="810"/>
    </location>
</feature>
<evidence type="ECO:0000256" key="2">
    <source>
        <dbReference type="SAM" id="Phobius"/>
    </source>
</evidence>
<keyword evidence="4" id="KW-1185">Reference proteome</keyword>
<sequence length="2095" mass="228086">MENSTGSSSQANTQTFSEVLSQSSSRRSGTSSNSSSTEKTRSVTHKLLGSAFLLREHNCFPGILFPILLIFQSFQLDGIFLAALSPQHPTIRNVADSIGNIFLFGLKETLSPSEYLLIVALVAVLALLSFVAIFWGCFKSAQSMTSKLGIFALKILSTVVFVTPYIAFGPFIWFFSRLTSVSSSADYEGYSGSVRVIFVILGILGGILLFLYTYMTSVYFINPNMRTMPTYHRIHARDDRLVIICKWLAATTAWNLAPYATICSSVLFAFTIIILCIQIGYMSFYSRTTNIIQAILNSKTAVGLFIFSLYMVKGNEKVYSIGLICSIPIGIVVGILLAQSRLYSAQRGVMQAVKTYVDKYTDPFVIAQRQEEKEMKNKKKKKKSKKKNKKKKKKEEEKKKGKKSTKEKGKKKVPRISADSSEIIDGEEEEEEEMEEMEEVEEIEPKKRSIVDVTQDTGSGSSSLTVGSDISGHDIAKPSKYQCDAPDDATGSSLQGSLEPVDAITTAPNTQYEGNHIDSRQREKTQQYEKDLNARSVSRKRLDLILNRFFSWMWSSSPLNEDVSSLSHGKLKLFFSEECQVTWMSAAAVEMSLRPLLLYLRTSYILFHPLKCKAEERRVRQLLIDIIGSIFDNSLLTFGSDNPNIMGAMTMFLYAFNQDKLLYMLRRARQSHTISSDTRCVMHTAEQLFMQEQVDNSVSLKHSSALRKARRLTSQGTAQLKSLWKIIVKNAAAREKKSLDDDSIDVSLSSSSIEATSPHGSSRTSSSLRSNSRNIGGSVDSRNSSSRVMAPQDTRSGQANEHGYGNTNNTDLYTKISQMIHRKEEEIVLNKAAKGNLSVSQLKSLKQCSRVEVDPATREKVLRYTRELAHTMQEADDTFHTLLKHATPAVLRVYAHYVLCVCGDAGTSKDCIEMANEMVRAQEAVRTVAPRLSSAAIWRELVSDTGAAVEDTVSQDYLALGGETFAPGQGIQRMQDEFGSRGLVIRIFFGGLILSVVFIICTCVSLSIGKMFVNMYGTQQETTYSVMFIFHTMHALRSIPVSQSTVYAEACIDSLRRSGRGLIWEYDFEDEIASESMLSLLSELILEKQTSYTAEDGLVAAYGVKPMRSDLYFPDSIASLMKPSSLSLLEYPTVLLECMPSEDWEEGDDIDSSIEDTRTLVSSLSSAFSTLGAEGTSTVEFFEENSGDLYISVSSDDDSSTSDVYSATVSLGAYGAWRSFNSNAEFIATTLGTARADYIDYFNHFNKVIVMVMVIIMVMVSLFIALPMLNLLSGGIVKYYASLDNYVKVLFSLSFEDSYEILKNIISREKSTKGNITSSKKRRESKLDDFEELRHDEFSSEGNDQPGSGSGSGSEIRDKPFDDSLSGESGGPVSASSGSSSSLNAARRPKISSDDDNASTDTDDSGVRTASDDGLDSTVRSFQPTQTETSTGVASMTKSTSFTGTAHSSSTGVGTISDGLDSSTHKPSTSFAPAMATLTIPVSSASFSAPVSPRLKAKALSDAQLGKSIKRTGSQDGIKYATLSSLPIDNDQGTMLRLSQKPSSATSSPLNANNALDEDEHEDGLDGTSFAPAMATLTIPVSSASFSAPVSPRLKAKALSDAQLGKSIKRTGSQDGIKYATLSSLPIDNDQGTMLRLSQKPSSATSSPLNANNALDEAGVASMTKSTSFTGTAHSSSTGVGTISDGLDSSTHKPSTSFAPAMATLTIPVSSASFSAPVSPRLKAKALSDAQLGKSIKRTGSQDGIKYATLSSLPIDNDQGTMLRLSQKPSSATSSPLNANNALDEDEHEDGLDEGDSGLDTTRSMTFLKIYRFFAVILSSPASFCVVLFGCVIVFVLCLLISLVAIIKSTHVLEYSHEVGSLSILGSSALALSTEMVLAEVGSLSPAHALASRDEIIVDLIQQLRGINTTYEQLVQGTSSRKGIIERYPSSMPLIFTEQCLNLGNSSCADEDKETLHDVIDSFILDLTAIAQGEQTEGPLFPDFDSYVSLNATSYDQLVGGMVSLDEYLSTSLDDTVSLFSSVSVVMIVGAVLIPLVLVYVGNKEVSAALQQRDLVFTTFDLVPVDAIPRETKVGQTVSLLVLFMRSVNDKLQES</sequence>
<gene>
    <name evidence="3" type="ORF">ADUPG1_013424</name>
</gene>
<feature type="compositionally biased region" description="Polar residues" evidence="1">
    <location>
        <begin position="780"/>
        <end position="810"/>
    </location>
</feature>
<feature type="region of interest" description="Disordered" evidence="1">
    <location>
        <begin position="371"/>
        <end position="528"/>
    </location>
</feature>
<proteinExistence type="predicted"/>
<feature type="compositionally biased region" description="Basic and acidic residues" evidence="1">
    <location>
        <begin position="515"/>
        <end position="528"/>
    </location>
</feature>
<feature type="compositionally biased region" description="Polar residues" evidence="1">
    <location>
        <begin position="1"/>
        <end position="20"/>
    </location>
</feature>
<feature type="region of interest" description="Disordered" evidence="1">
    <location>
        <begin position="1335"/>
        <end position="1467"/>
    </location>
</feature>
<keyword evidence="2" id="KW-0472">Membrane</keyword>
<feature type="transmembrane region" description="Helical" evidence="2">
    <location>
        <begin position="983"/>
        <end position="1008"/>
    </location>
</feature>
<feature type="transmembrane region" description="Helical" evidence="2">
    <location>
        <begin position="318"/>
        <end position="338"/>
    </location>
</feature>
<name>A0ABQ5K2Y1_9EUKA</name>
<evidence type="ECO:0000256" key="1">
    <source>
        <dbReference type="SAM" id="MobiDB-lite"/>
    </source>
</evidence>
<dbReference type="Proteomes" id="UP001057375">
    <property type="component" value="Unassembled WGS sequence"/>
</dbReference>
<evidence type="ECO:0000313" key="4">
    <source>
        <dbReference type="Proteomes" id="UP001057375"/>
    </source>
</evidence>
<feature type="region of interest" description="Disordered" evidence="1">
    <location>
        <begin position="1765"/>
        <end position="1797"/>
    </location>
</feature>
<feature type="compositionally biased region" description="Acidic residues" evidence="1">
    <location>
        <begin position="1394"/>
        <end position="1404"/>
    </location>
</feature>
<feature type="transmembrane region" description="Helical" evidence="2">
    <location>
        <begin position="63"/>
        <end position="84"/>
    </location>
</feature>